<reference evidence="3" key="1">
    <citation type="journal article" date="2014" name="Int. J. Syst. Evol. Microbiol.">
        <title>Complete genome sequence of Corynebacterium casei LMG S-19264T (=DSM 44701T), isolated from a smear-ripened cheese.</title>
        <authorList>
            <consortium name="US DOE Joint Genome Institute (JGI-PGF)"/>
            <person name="Walter F."/>
            <person name="Albersmeier A."/>
            <person name="Kalinowski J."/>
            <person name="Ruckert C."/>
        </authorList>
    </citation>
    <scope>NUCLEOTIDE SEQUENCE</scope>
    <source>
        <strain evidence="3">CGMCC 1.12777</strain>
    </source>
</reference>
<evidence type="ECO:0000259" key="2">
    <source>
        <dbReference type="Pfam" id="PF20956"/>
    </source>
</evidence>
<dbReference type="Pfam" id="PF16285">
    <property type="entry name" value="DUF4931_N"/>
    <property type="match status" value="1"/>
</dbReference>
<comment type="caution">
    <text evidence="3">The sequence shown here is derived from an EMBL/GenBank/DDBJ whole genome shotgun (WGS) entry which is preliminary data.</text>
</comment>
<dbReference type="InterPro" id="IPR012361">
    <property type="entry name" value="GalT_short"/>
</dbReference>
<reference evidence="3" key="2">
    <citation type="submission" date="2020-09" db="EMBL/GenBank/DDBJ databases">
        <authorList>
            <person name="Sun Q."/>
            <person name="Zhou Y."/>
        </authorList>
    </citation>
    <scope>NUCLEOTIDE SEQUENCE</scope>
    <source>
        <strain evidence="3">CGMCC 1.12777</strain>
    </source>
</reference>
<dbReference type="SUPFAM" id="SSF54197">
    <property type="entry name" value="HIT-like"/>
    <property type="match status" value="1"/>
</dbReference>
<sequence>MTVEQILQFNPMIAKDKPNSIHRNSLCPFCDIEQLDEILDKRDSIILVKNKYPVVSDTFPTVLIETDICNSDFSNYDLPHLYKLMTFAFEKWLEMEKSGAYQSVLFFKNHGPLSGGSIRHPHMQIIGMDSVDYRENLKEEYFIGTEINKTDGVEVNLSTHPMIGFTEFNIIFDDLEVLDEAARSIQSMCHYIVNRFNGGSCQSYNLFFYHWLNKFFVKIVPRYVTTPLYVGYGLRQTYTDTSGMIKDLQERYFYSYKEE</sequence>
<feature type="domain" description="DUF4931" evidence="2">
    <location>
        <begin position="135"/>
        <end position="253"/>
    </location>
</feature>
<dbReference type="AlphaFoldDB" id="A0A8J2ZUS3"/>
<evidence type="ECO:0000259" key="1">
    <source>
        <dbReference type="Pfam" id="PF16285"/>
    </source>
</evidence>
<gene>
    <name evidence="3" type="ORF">GCM10007096_11350</name>
</gene>
<keyword evidence="4" id="KW-1185">Reference proteome</keyword>
<dbReference type="InterPro" id="IPR036265">
    <property type="entry name" value="HIT-like_sf"/>
</dbReference>
<dbReference type="EMBL" id="BMFV01000006">
    <property type="protein sequence ID" value="GGH78235.1"/>
    <property type="molecule type" value="Genomic_DNA"/>
</dbReference>
<evidence type="ECO:0000313" key="3">
    <source>
        <dbReference type="EMBL" id="GGH78235.1"/>
    </source>
</evidence>
<dbReference type="Gene3D" id="3.30.428.10">
    <property type="entry name" value="HIT-like"/>
    <property type="match status" value="1"/>
</dbReference>
<dbReference type="InterPro" id="IPR046322">
    <property type="entry name" value="DUF4931"/>
</dbReference>
<organism evidence="3 4">
    <name type="scientific">Pullulanibacillus pueri</name>
    <dbReference type="NCBI Taxonomy" id="1437324"/>
    <lineage>
        <taxon>Bacteria</taxon>
        <taxon>Bacillati</taxon>
        <taxon>Bacillota</taxon>
        <taxon>Bacilli</taxon>
        <taxon>Bacillales</taxon>
        <taxon>Sporolactobacillaceae</taxon>
        <taxon>Pullulanibacillus</taxon>
    </lineage>
</organism>
<feature type="domain" description="DUF4931" evidence="1">
    <location>
        <begin position="9"/>
        <end position="131"/>
    </location>
</feature>
<accession>A0A8J2ZUS3</accession>
<dbReference type="PIRSF" id="PIRSF031505">
    <property type="entry name" value="GalT_short"/>
    <property type="match status" value="1"/>
</dbReference>
<dbReference type="RefSeq" id="WP_229745421.1">
    <property type="nucleotide sequence ID" value="NZ_BMFV01000006.1"/>
</dbReference>
<name>A0A8J2ZUS3_9BACL</name>
<dbReference type="Pfam" id="PF20956">
    <property type="entry name" value="DUF4931_C"/>
    <property type="match status" value="1"/>
</dbReference>
<dbReference type="InterPro" id="IPR049285">
    <property type="entry name" value="DUF4931_C"/>
</dbReference>
<dbReference type="Proteomes" id="UP000656813">
    <property type="component" value="Unassembled WGS sequence"/>
</dbReference>
<proteinExistence type="predicted"/>
<evidence type="ECO:0000313" key="4">
    <source>
        <dbReference type="Proteomes" id="UP000656813"/>
    </source>
</evidence>
<protein>
    <submittedName>
        <fullName evidence="3">DUF4931 domain-containing protein</fullName>
    </submittedName>
</protein>